<dbReference type="AlphaFoldDB" id="A0A398CY54"/>
<dbReference type="Pfam" id="PF03746">
    <property type="entry name" value="LamB_YcsF"/>
    <property type="match status" value="1"/>
</dbReference>
<dbReference type="InterPro" id="IPR011330">
    <property type="entry name" value="Glyco_hydro/deAcase_b/a-brl"/>
</dbReference>
<name>A0A398CY54_9BACT</name>
<keyword evidence="2" id="KW-1185">Reference proteome</keyword>
<protein>
    <submittedName>
        <fullName evidence="1">Uncharacterized protein</fullName>
    </submittedName>
</protein>
<dbReference type="Proteomes" id="UP000266260">
    <property type="component" value="Unassembled WGS sequence"/>
</dbReference>
<evidence type="ECO:0000313" key="2">
    <source>
        <dbReference type="Proteomes" id="UP000266260"/>
    </source>
</evidence>
<dbReference type="GO" id="GO:0005975">
    <property type="term" value="P:carbohydrate metabolic process"/>
    <property type="evidence" value="ECO:0007669"/>
    <property type="project" value="InterPro"/>
</dbReference>
<accession>A0A398CY54</accession>
<evidence type="ECO:0000313" key="1">
    <source>
        <dbReference type="EMBL" id="RIE07732.1"/>
    </source>
</evidence>
<sequence length="61" mass="6918">MAWIPPTNFLYILDIPYVTIRADSICVHEDNPAARQILKTVRRALDGADVRISPLREVLSL</sequence>
<organism evidence="1 2">
    <name type="scientific">Candidatus Cryosericum odellii</name>
    <dbReference type="NCBI Taxonomy" id="2290917"/>
    <lineage>
        <taxon>Bacteria</taxon>
        <taxon>Pseudomonadati</taxon>
        <taxon>Caldisericota/Cryosericota group</taxon>
        <taxon>Candidatus Cryosericota</taxon>
        <taxon>Candidatus Cryosericia</taxon>
        <taxon>Candidatus Cryosericales</taxon>
        <taxon>Candidatus Cryosericaceae</taxon>
        <taxon>Candidatus Cryosericum</taxon>
    </lineage>
</organism>
<proteinExistence type="predicted"/>
<dbReference type="Gene3D" id="3.20.20.370">
    <property type="entry name" value="Glycoside hydrolase/deacetylase"/>
    <property type="match status" value="1"/>
</dbReference>
<dbReference type="SUPFAM" id="SSF88713">
    <property type="entry name" value="Glycoside hydrolase/deacetylase"/>
    <property type="match status" value="1"/>
</dbReference>
<reference evidence="1 2" key="1">
    <citation type="submission" date="2018-09" db="EMBL/GenBank/DDBJ databases">
        <title>Discovery and Ecogenomic Context for Candidatus Cryosericales, a Global Caldiserica Order Active in Thawing Permafrost.</title>
        <authorList>
            <person name="Martinez M.A."/>
            <person name="Woodcroft B.J."/>
            <person name="Ignacio Espinoza J.C."/>
            <person name="Zayed A."/>
            <person name="Singleton C.M."/>
            <person name="Boyd J."/>
            <person name="Li Y.-F."/>
            <person name="Purvine S."/>
            <person name="Maughan H."/>
            <person name="Hodgkins S.B."/>
            <person name="Anderson D."/>
            <person name="Sederholm M."/>
            <person name="Temperton B."/>
            <person name="Saleska S.R."/>
            <person name="Tyson G.W."/>
            <person name="Rich V.I."/>
        </authorList>
    </citation>
    <scope>NUCLEOTIDE SEQUENCE [LARGE SCALE GENOMIC DNA]</scope>
    <source>
        <strain evidence="1 2">SMC6</strain>
    </source>
</reference>
<dbReference type="InterPro" id="IPR005501">
    <property type="entry name" value="LamB/YcsF/PxpA-like"/>
</dbReference>
<dbReference type="EMBL" id="QXIT01000093">
    <property type="protein sequence ID" value="RIE07732.1"/>
    <property type="molecule type" value="Genomic_DNA"/>
</dbReference>
<comment type="caution">
    <text evidence="1">The sequence shown here is derived from an EMBL/GenBank/DDBJ whole genome shotgun (WGS) entry which is preliminary data.</text>
</comment>
<gene>
    <name evidence="1" type="ORF">SMC6_05700</name>
</gene>